<dbReference type="eggNOG" id="ENOG502S4J5">
    <property type="taxonomic scope" value="Eukaryota"/>
</dbReference>
<dbReference type="RefSeq" id="XP_001304746.1">
    <property type="nucleotide sequence ID" value="XM_001304745.1"/>
</dbReference>
<protein>
    <submittedName>
        <fullName evidence="1">Uncharacterized protein</fullName>
    </submittedName>
</protein>
<organism evidence="1 2">
    <name type="scientific">Trichomonas vaginalis (strain ATCC PRA-98 / G3)</name>
    <dbReference type="NCBI Taxonomy" id="412133"/>
    <lineage>
        <taxon>Eukaryota</taxon>
        <taxon>Metamonada</taxon>
        <taxon>Parabasalia</taxon>
        <taxon>Trichomonadida</taxon>
        <taxon>Trichomonadidae</taxon>
        <taxon>Trichomonas</taxon>
    </lineage>
</organism>
<dbReference type="KEGG" id="tva:4749518"/>
<evidence type="ECO:0000313" key="2">
    <source>
        <dbReference type="Proteomes" id="UP000001542"/>
    </source>
</evidence>
<proteinExistence type="predicted"/>
<sequence>MGDERAILSRFHQILTFFTAKIETLSLIVTNIGEYFKGLFSFTLDDDLRDISDSDEDFMEKSRKFLDRYSVKELTEIINQTILPEKVKKLGIDDWYVEFNLQDPVTHYLYVRTHQCKEDEKFIAFMAASLNQRDGKYDLFHVRWFALQNPLGEFTNARPRLPGQKYPGTGFGRDCVRLTYYLARKAGRDGILNSPEHFHNAYMYDFCYFVDPQQEGWFRKLKKDLRKDIKKKGLALVSWAIYLGCLREKGNPVKWEMKEQAMPISLRYYAVFFLPRYNYIMEKAKYESGPFTIDWELAEKQCLDKILFNNPN</sequence>
<evidence type="ECO:0000313" key="1">
    <source>
        <dbReference type="EMBL" id="EAX91816.1"/>
    </source>
</evidence>
<dbReference type="OrthoDB" id="31616at2759"/>
<gene>
    <name evidence="1" type="ORF">TVAG_459410</name>
</gene>
<accession>A2FTG6</accession>
<dbReference type="Proteomes" id="UP000001542">
    <property type="component" value="Unassembled WGS sequence"/>
</dbReference>
<dbReference type="InParanoid" id="A2FTG6"/>
<dbReference type="EMBL" id="DS114009">
    <property type="protein sequence ID" value="EAX91816.1"/>
    <property type="molecule type" value="Genomic_DNA"/>
</dbReference>
<dbReference type="VEuPathDB" id="TrichDB:TVAG_459410"/>
<name>A2FTG6_TRIV3</name>
<reference evidence="1" key="1">
    <citation type="submission" date="2006-10" db="EMBL/GenBank/DDBJ databases">
        <authorList>
            <person name="Amadeo P."/>
            <person name="Zhao Q."/>
            <person name="Wortman J."/>
            <person name="Fraser-Liggett C."/>
            <person name="Carlton J."/>
        </authorList>
    </citation>
    <scope>NUCLEOTIDE SEQUENCE</scope>
    <source>
        <strain evidence="1">G3</strain>
    </source>
</reference>
<keyword evidence="2" id="KW-1185">Reference proteome</keyword>
<reference evidence="1" key="2">
    <citation type="journal article" date="2007" name="Science">
        <title>Draft genome sequence of the sexually transmitted pathogen Trichomonas vaginalis.</title>
        <authorList>
            <person name="Carlton J.M."/>
            <person name="Hirt R.P."/>
            <person name="Silva J.C."/>
            <person name="Delcher A.L."/>
            <person name="Schatz M."/>
            <person name="Zhao Q."/>
            <person name="Wortman J.R."/>
            <person name="Bidwell S.L."/>
            <person name="Alsmark U.C.M."/>
            <person name="Besteiro S."/>
            <person name="Sicheritz-Ponten T."/>
            <person name="Noel C.J."/>
            <person name="Dacks J.B."/>
            <person name="Foster P.G."/>
            <person name="Simillion C."/>
            <person name="Van de Peer Y."/>
            <person name="Miranda-Saavedra D."/>
            <person name="Barton G.J."/>
            <person name="Westrop G.D."/>
            <person name="Mueller S."/>
            <person name="Dessi D."/>
            <person name="Fiori P.L."/>
            <person name="Ren Q."/>
            <person name="Paulsen I."/>
            <person name="Zhang H."/>
            <person name="Bastida-Corcuera F.D."/>
            <person name="Simoes-Barbosa A."/>
            <person name="Brown M.T."/>
            <person name="Hayes R.D."/>
            <person name="Mukherjee M."/>
            <person name="Okumura C.Y."/>
            <person name="Schneider R."/>
            <person name="Smith A.J."/>
            <person name="Vanacova S."/>
            <person name="Villalvazo M."/>
            <person name="Haas B.J."/>
            <person name="Pertea M."/>
            <person name="Feldblyum T.V."/>
            <person name="Utterback T.R."/>
            <person name="Shu C.L."/>
            <person name="Osoegawa K."/>
            <person name="de Jong P.J."/>
            <person name="Hrdy I."/>
            <person name="Horvathova L."/>
            <person name="Zubacova Z."/>
            <person name="Dolezal P."/>
            <person name="Malik S.B."/>
            <person name="Logsdon J.M. Jr."/>
            <person name="Henze K."/>
            <person name="Gupta A."/>
            <person name="Wang C.C."/>
            <person name="Dunne R.L."/>
            <person name="Upcroft J.A."/>
            <person name="Upcroft P."/>
            <person name="White O."/>
            <person name="Salzberg S.L."/>
            <person name="Tang P."/>
            <person name="Chiu C.-H."/>
            <person name="Lee Y.-S."/>
            <person name="Embley T.M."/>
            <person name="Coombs G.H."/>
            <person name="Mottram J.C."/>
            <person name="Tachezy J."/>
            <person name="Fraser-Liggett C.M."/>
            <person name="Johnson P.J."/>
        </authorList>
    </citation>
    <scope>NUCLEOTIDE SEQUENCE [LARGE SCALE GENOMIC DNA]</scope>
    <source>
        <strain evidence="1">G3</strain>
    </source>
</reference>
<dbReference type="VEuPathDB" id="TrichDB:TVAGG3_0452920"/>
<dbReference type="AlphaFoldDB" id="A2FTG6"/>